<dbReference type="GO" id="GO:0009707">
    <property type="term" value="C:chloroplast outer membrane"/>
    <property type="evidence" value="ECO:0007669"/>
    <property type="project" value="TreeGrafter"/>
</dbReference>
<dbReference type="Gene3D" id="3.40.50.1440">
    <property type="entry name" value="Tubulin/FtsZ, GTPase domain"/>
    <property type="match status" value="1"/>
</dbReference>
<sequence length="798" mass="88525">MQFSVVSPLKWSLFCSKESFPSSSPVIVSVSHQSIPSYSYRKYGGCMRWRFGNYPTRRWRRSLRLRASSSDKDGALNYREHVVTTGYDDGDNGVNSPPVDVIGIGSRKDAVLRFCLESPFQLSQSVRCWSIQAKDSSNTQLEERLLERDPNPRCLEASQFLQTCSQAIILVASAGYGLDQDAAVNILKTVRSRNGLAVAIVVNPFRFEGKRRQDEVKTLIKELQEHTDFYIDVDTDTLLKKDLVTLDEALRTANSAVSLAIKAISLLVSPQEKLKKLIDGPHDNVKGIVDSDILKNLKNQKEAKIGFGVGKSIRESLLQALYDCPFIGTGIEDSSGTVFCVIISSDIIEDEGLHAALHIFRQTVEFTGKVVVASSREPNLEQNMLVSAIIVAGSRPHNQTPPKKNIFSAMVEHFPSIFKFFMGNQQSDDNESKTDSANASGTLDSLHISAVGDEIPVNGMTNVVDRQGEEDNETVFSGLEEGVDLRDGSGEEDLFTGSSDFSEQINEGTMAFQRELLLNGNLGLGHQIAEKWANQRARAKPPLDNLSIFPLPVGVRRQEDSRDFHDNSYGGELPETQEENGVQEPLDNSSISSLGALTDAGFLAVKDFYSNASTLLKGRNDELSKKQGGLAVRAASMLESERDSPKKWSPVTEMHYRGGVYKGKCQGGLPEGKGRLLLDDGSIYDGMWRYGKRSGLGAFYFSNGDVFQGSWRDDVMHGKGWFYFHTGDRWFANFWKGKANGESRFYSKFGDVFFGQFVDGWRHGDFLCINVDGTRCVEVWNKGVLVSRKPLDSDNNGQ</sequence>
<dbReference type="SUPFAM" id="SSF52490">
    <property type="entry name" value="Tubulin nucleotide-binding domain-like"/>
    <property type="match status" value="1"/>
</dbReference>
<dbReference type="EMBL" id="OZ034819">
    <property type="protein sequence ID" value="CAL1392510.1"/>
    <property type="molecule type" value="Genomic_DNA"/>
</dbReference>
<feature type="region of interest" description="Disordered" evidence="2">
    <location>
        <begin position="557"/>
        <end position="585"/>
    </location>
</feature>
<dbReference type="AlphaFoldDB" id="A0AAV2F4T9"/>
<name>A0AAV2F4T9_9ROSI</name>
<evidence type="ECO:0000313" key="4">
    <source>
        <dbReference type="Proteomes" id="UP001497516"/>
    </source>
</evidence>
<reference evidence="3 4" key="1">
    <citation type="submission" date="2024-04" db="EMBL/GenBank/DDBJ databases">
        <authorList>
            <person name="Fracassetti M."/>
        </authorList>
    </citation>
    <scope>NUCLEOTIDE SEQUENCE [LARGE SCALE GENOMIC DNA]</scope>
</reference>
<dbReference type="SUPFAM" id="SSF82185">
    <property type="entry name" value="Histone H3 K4-specific methyltransferase SET7/9 N-terminal domain"/>
    <property type="match status" value="1"/>
</dbReference>
<proteinExistence type="predicted"/>
<accession>A0AAV2F4T9</accession>
<dbReference type="PANTHER" id="PTHR43215">
    <property type="entry name" value="RADIAL SPOKE HEAD 1 HOMOLOG"/>
    <property type="match status" value="1"/>
</dbReference>
<dbReference type="Gene3D" id="2.20.110.10">
    <property type="entry name" value="Histone H3 K4-specific methyltransferase SET7/9 N-terminal domain"/>
    <property type="match status" value="2"/>
</dbReference>
<protein>
    <recommendedName>
        <fullName evidence="5">Protein ACCUMULATION AND REPLICATION OF CHLOROPLASTS 3</fullName>
    </recommendedName>
</protein>
<dbReference type="GO" id="GO:0005525">
    <property type="term" value="F:GTP binding"/>
    <property type="evidence" value="ECO:0007669"/>
    <property type="project" value="InterPro"/>
</dbReference>
<dbReference type="SMART" id="SM00698">
    <property type="entry name" value="MORN"/>
    <property type="match status" value="4"/>
</dbReference>
<evidence type="ECO:0008006" key="5">
    <source>
        <dbReference type="Google" id="ProtNLM"/>
    </source>
</evidence>
<organism evidence="3 4">
    <name type="scientific">Linum trigynum</name>
    <dbReference type="NCBI Taxonomy" id="586398"/>
    <lineage>
        <taxon>Eukaryota</taxon>
        <taxon>Viridiplantae</taxon>
        <taxon>Streptophyta</taxon>
        <taxon>Embryophyta</taxon>
        <taxon>Tracheophyta</taxon>
        <taxon>Spermatophyta</taxon>
        <taxon>Magnoliopsida</taxon>
        <taxon>eudicotyledons</taxon>
        <taxon>Gunneridae</taxon>
        <taxon>Pentapetalae</taxon>
        <taxon>rosids</taxon>
        <taxon>fabids</taxon>
        <taxon>Malpighiales</taxon>
        <taxon>Linaceae</taxon>
        <taxon>Linum</taxon>
    </lineage>
</organism>
<evidence type="ECO:0000256" key="2">
    <source>
        <dbReference type="SAM" id="MobiDB-lite"/>
    </source>
</evidence>
<dbReference type="InterPro" id="IPR003409">
    <property type="entry name" value="MORN"/>
</dbReference>
<dbReference type="GO" id="GO:0005829">
    <property type="term" value="C:cytosol"/>
    <property type="evidence" value="ECO:0007669"/>
    <property type="project" value="TreeGrafter"/>
</dbReference>
<keyword evidence="1" id="KW-0677">Repeat</keyword>
<dbReference type="PANTHER" id="PTHR43215:SF15">
    <property type="entry name" value="PROTEIN ACCUMULATION AND REPLICATION OF CHLOROPLASTS 3, CHLOROPLASTIC"/>
    <property type="match status" value="1"/>
</dbReference>
<dbReference type="Pfam" id="PF02493">
    <property type="entry name" value="MORN"/>
    <property type="match status" value="3"/>
</dbReference>
<dbReference type="InterPro" id="IPR003008">
    <property type="entry name" value="Tubulin_FtsZ_GTPase"/>
</dbReference>
<dbReference type="Proteomes" id="UP001497516">
    <property type="component" value="Chromosome 6"/>
</dbReference>
<feature type="compositionally biased region" description="Basic and acidic residues" evidence="2">
    <location>
        <begin position="557"/>
        <end position="566"/>
    </location>
</feature>
<evidence type="ECO:0000256" key="1">
    <source>
        <dbReference type="ARBA" id="ARBA00022737"/>
    </source>
</evidence>
<dbReference type="GO" id="GO:0010020">
    <property type="term" value="P:chloroplast fission"/>
    <property type="evidence" value="ECO:0007669"/>
    <property type="project" value="TreeGrafter"/>
</dbReference>
<gene>
    <name evidence="3" type="ORF">LTRI10_LOCUS33149</name>
</gene>
<dbReference type="PRINTS" id="PR00423">
    <property type="entry name" value="CELLDVISFTSZ"/>
</dbReference>
<dbReference type="InterPro" id="IPR036525">
    <property type="entry name" value="Tubulin/FtsZ_GTPase_sf"/>
</dbReference>
<evidence type="ECO:0000313" key="3">
    <source>
        <dbReference type="EMBL" id="CAL1392510.1"/>
    </source>
</evidence>
<keyword evidence="4" id="KW-1185">Reference proteome</keyword>